<proteinExistence type="predicted"/>
<comment type="caution">
    <text evidence="2">The sequence shown here is derived from an EMBL/GenBank/DDBJ whole genome shotgun (WGS) entry which is preliminary data.</text>
</comment>
<keyword evidence="3" id="KW-1185">Reference proteome</keyword>
<feature type="compositionally biased region" description="Basic and acidic residues" evidence="1">
    <location>
        <begin position="1"/>
        <end position="15"/>
    </location>
</feature>
<evidence type="ECO:0000313" key="2">
    <source>
        <dbReference type="EMBL" id="CAB3983000.1"/>
    </source>
</evidence>
<dbReference type="PANTHER" id="PTHR17609">
    <property type="entry name" value="HMG DOMAIN-CONTAINING PROTEIN 3"/>
    <property type="match status" value="1"/>
</dbReference>
<evidence type="ECO:0000313" key="3">
    <source>
        <dbReference type="Proteomes" id="UP001152795"/>
    </source>
</evidence>
<dbReference type="InterPro" id="IPR039598">
    <property type="entry name" value="HMGXB3"/>
</dbReference>
<organism evidence="2 3">
    <name type="scientific">Paramuricea clavata</name>
    <name type="common">Red gorgonian</name>
    <name type="synonym">Violescent sea-whip</name>
    <dbReference type="NCBI Taxonomy" id="317549"/>
    <lineage>
        <taxon>Eukaryota</taxon>
        <taxon>Metazoa</taxon>
        <taxon>Cnidaria</taxon>
        <taxon>Anthozoa</taxon>
        <taxon>Octocorallia</taxon>
        <taxon>Malacalcyonacea</taxon>
        <taxon>Plexauridae</taxon>
        <taxon>Paramuricea</taxon>
    </lineage>
</organism>
<dbReference type="AlphaFoldDB" id="A0A6S7GCB1"/>
<dbReference type="Proteomes" id="UP001152795">
    <property type="component" value="Unassembled WGS sequence"/>
</dbReference>
<reference evidence="2" key="1">
    <citation type="submission" date="2020-04" db="EMBL/GenBank/DDBJ databases">
        <authorList>
            <person name="Alioto T."/>
            <person name="Alioto T."/>
            <person name="Gomez Garrido J."/>
        </authorList>
    </citation>
    <scope>NUCLEOTIDE SEQUENCE</scope>
    <source>
        <strain evidence="2">A484AB</strain>
    </source>
</reference>
<name>A0A6S7GCB1_PARCT</name>
<dbReference type="EMBL" id="CACRXK020000564">
    <property type="protein sequence ID" value="CAB3983000.1"/>
    <property type="molecule type" value="Genomic_DNA"/>
</dbReference>
<dbReference type="OrthoDB" id="5988265at2759"/>
<accession>A0A6S7GCB1</accession>
<sequence>MVQKSEELGERKEMTSEMVSEYPCDDATREKLLSLLPDLNEMPAVVLAGDGCYIVYGPPSSASPIGYAHLSVSSNAYKCGSKNCKVISGAGKQQKISRICIHQHVLFRTLRLTMTAHKGTNLTVSTSVDKLQHATQTSEQSIGHISTIKANLDKCIPAVISPEILKRTRQIDAATLLNTKEGSWPLVLEPEDTLCRMCKSELGRPRSHPGSNGKSYLLTNGNPFREIEIKVKVCTNKECKAMHQVWPIDMGLFNICDKDKRLSSGEQKYLQKLLYNGFYCFELLTERRLDDGICGVCGTIGQCYFGDGNQKNCCSLKEVKSVPSSKSKPVPLEQFIGNLKENLLEKILFCSTSSPGVDSIDSADVPPIIAPALRGAEIFNTEMEKKSIYLTQKAITSDSSRLHYAIVSEGLNMDNLGEMDVASLKSLAGQCTIELPSNSSKCTVASKFLFLQESVQDAADLYLSLKYPPTLFVCDTPCGLARHMDLRCPDIAKHLWDDNAGCFEKPQFDRKPNVVNVPEIVPTEYRPANVALVNPESVPDLDHPISGRRRYIVGDRFHASTDPHKSPLCAYHDIKLCEQERSIKTTYQESKNHRKNFLRLRSSTMQSFLVHFLYNYLMDYYHNEQIVEKQLENLEKFLGNGQKVVRDIYHRFTIE</sequence>
<protein>
    <submittedName>
        <fullName evidence="2">Uncharacterized protein</fullName>
    </submittedName>
</protein>
<dbReference type="PANTHER" id="PTHR17609:SF4">
    <property type="match status" value="1"/>
</dbReference>
<evidence type="ECO:0000256" key="1">
    <source>
        <dbReference type="SAM" id="MobiDB-lite"/>
    </source>
</evidence>
<feature type="region of interest" description="Disordered" evidence="1">
    <location>
        <begin position="1"/>
        <end position="20"/>
    </location>
</feature>
<gene>
    <name evidence="2" type="ORF">PACLA_8A009988</name>
</gene>